<reference evidence="2" key="1">
    <citation type="journal article" date="2022" name="Nat. Commun.">
        <title>Chromosome evolution and the genetic basis of agronomically important traits in greater yam.</title>
        <authorList>
            <person name="Bredeson J.V."/>
            <person name="Lyons J.B."/>
            <person name="Oniyinde I.O."/>
            <person name="Okereke N.R."/>
            <person name="Kolade O."/>
            <person name="Nnabue I."/>
            <person name="Nwadili C.O."/>
            <person name="Hribova E."/>
            <person name="Parker M."/>
            <person name="Nwogha J."/>
            <person name="Shu S."/>
            <person name="Carlson J."/>
            <person name="Kariba R."/>
            <person name="Muthemba S."/>
            <person name="Knop K."/>
            <person name="Barton G.J."/>
            <person name="Sherwood A.V."/>
            <person name="Lopez-Montes A."/>
            <person name="Asiedu R."/>
            <person name="Jamnadass R."/>
            <person name="Muchugi A."/>
            <person name="Goodstein D."/>
            <person name="Egesi C.N."/>
            <person name="Featherston J."/>
            <person name="Asfaw A."/>
            <person name="Simpson G.G."/>
            <person name="Dolezel J."/>
            <person name="Hendre P.S."/>
            <person name="Van Deynze A."/>
            <person name="Kumar P.L."/>
            <person name="Obidiegwu J.E."/>
            <person name="Bhattacharjee R."/>
            <person name="Rokhsar D.S."/>
        </authorList>
    </citation>
    <scope>NUCLEOTIDE SEQUENCE [LARGE SCALE GENOMIC DNA]</scope>
    <source>
        <strain evidence="2">cv. TDa95/00328</strain>
    </source>
</reference>
<comment type="caution">
    <text evidence="1">The sequence shown here is derived from an EMBL/GenBank/DDBJ whole genome shotgun (WGS) entry which is preliminary data.</text>
</comment>
<dbReference type="EC" id="2.7.12.1" evidence="1"/>
<dbReference type="Proteomes" id="UP000827976">
    <property type="component" value="Chromosome 7"/>
</dbReference>
<organism evidence="1 2">
    <name type="scientific">Dioscorea alata</name>
    <name type="common">Purple yam</name>
    <dbReference type="NCBI Taxonomy" id="55571"/>
    <lineage>
        <taxon>Eukaryota</taxon>
        <taxon>Viridiplantae</taxon>
        <taxon>Streptophyta</taxon>
        <taxon>Embryophyta</taxon>
        <taxon>Tracheophyta</taxon>
        <taxon>Spermatophyta</taxon>
        <taxon>Magnoliopsida</taxon>
        <taxon>Liliopsida</taxon>
        <taxon>Dioscoreales</taxon>
        <taxon>Dioscoreaceae</taxon>
        <taxon>Dioscorea</taxon>
    </lineage>
</organism>
<sequence>MAAALECWSGRPSTDEDMVEQVLMKNNDRSEAFTASTSSSSNPPTKWQRIGRNFAGAVAALKTSLHPDSTGAGSGPTRLVWAAIVRNLTQLYPGSQLPDRLLSNVRRHFDSLPTSYLQAAFDMKEVLLHVRLIDQASSDDLPAVHVQQIQGEAEDDGVVFQLTFASNSALSWPAISEVLDSSSICCKRIQIFEKKGLTLGVVTVLVQPGDEKVFKSRIDAALKLAGKKPRNAEVKFPFGLCGCQEGVCQNVQENGDGGNGLETEMARRVQLPVPLPEATISVIVDEWQIVRSDGDDVGQWLLGSNEVEIVEHAGLNSFRGSHKGMRIHLKKLKGCERGNVFEFEVRQDLLQLMSSGHKNILQFHGICIQESHGLCVVTKMMDGGSVHALIQKKKLAFKDVMRIALDVAEGLMFMNHHGVAYKDLNTQRILLDKQGNACLGDMGIVASGKNIGEVTEYETAGYRWLAPEIIAGDPESVIETWMSNVYSFGMVIWEMVTGEAAYSSYSPVQAAVGIATCGLRPEIPKDCPQVLKSVMIKCWNNCPSERPEFSEIISILGKHNNSVTNDLFVSDD</sequence>
<dbReference type="EMBL" id="CM037017">
    <property type="protein sequence ID" value="KAH7677862.1"/>
    <property type="molecule type" value="Genomic_DNA"/>
</dbReference>
<evidence type="ECO:0000313" key="1">
    <source>
        <dbReference type="EMBL" id="KAH7677862.1"/>
    </source>
</evidence>
<proteinExistence type="predicted"/>
<keyword evidence="2" id="KW-1185">Reference proteome</keyword>
<gene>
    <name evidence="1" type="ORF">IHE45_07G110600</name>
</gene>
<keyword evidence="1" id="KW-0418">Kinase</keyword>
<evidence type="ECO:0000313" key="2">
    <source>
        <dbReference type="Proteomes" id="UP000827976"/>
    </source>
</evidence>
<accession>A0ACB7VTE5</accession>
<protein>
    <submittedName>
        <fullName evidence="1">Dual-specificity kinase protein</fullName>
        <ecNumber evidence="1">2.7.12.1</ecNumber>
    </submittedName>
</protein>
<name>A0ACB7VTE5_DIOAL</name>
<keyword evidence="1" id="KW-0808">Transferase</keyword>